<gene>
    <name evidence="2" type="ORF">TWF102_006390</name>
</gene>
<protein>
    <submittedName>
        <fullName evidence="2">Uncharacterized protein</fullName>
    </submittedName>
</protein>
<evidence type="ECO:0000313" key="2">
    <source>
        <dbReference type="EMBL" id="KAF3097411.1"/>
    </source>
</evidence>
<evidence type="ECO:0000313" key="3">
    <source>
        <dbReference type="Proteomes" id="UP000475325"/>
    </source>
</evidence>
<reference evidence="2 3" key="1">
    <citation type="submission" date="2019-06" db="EMBL/GenBank/DDBJ databases">
        <authorList>
            <person name="Palmer J.M."/>
        </authorList>
    </citation>
    <scope>NUCLEOTIDE SEQUENCE [LARGE SCALE GENOMIC DNA]</scope>
    <source>
        <strain evidence="2 3">TWF102</strain>
    </source>
</reference>
<name>A0A7C8NDJ6_ORBOL</name>
<sequence length="135" mass="15539">MRFSAKPNALGRTRTATAQHKSRYSSQLDPEPHRSSKELSHENQRHYRTAHVNRCGHEQISLLKAKSRETWRFPGMETITTITTCFRDAGLELFPCNQEVPRLRLCPGRCRDNTILRKAYYRIGTGIRDGKVVGI</sequence>
<evidence type="ECO:0000256" key="1">
    <source>
        <dbReference type="SAM" id="MobiDB-lite"/>
    </source>
</evidence>
<dbReference type="EMBL" id="WIQW01000034">
    <property type="protein sequence ID" value="KAF3097411.1"/>
    <property type="molecule type" value="Genomic_DNA"/>
</dbReference>
<proteinExistence type="predicted"/>
<dbReference type="AlphaFoldDB" id="A0A7C8NDJ6"/>
<feature type="region of interest" description="Disordered" evidence="1">
    <location>
        <begin position="1"/>
        <end position="47"/>
    </location>
</feature>
<feature type="compositionally biased region" description="Polar residues" evidence="1">
    <location>
        <begin position="14"/>
        <end position="28"/>
    </location>
</feature>
<dbReference type="Proteomes" id="UP000475325">
    <property type="component" value="Unassembled WGS sequence"/>
</dbReference>
<comment type="caution">
    <text evidence="2">The sequence shown here is derived from an EMBL/GenBank/DDBJ whole genome shotgun (WGS) entry which is preliminary data.</text>
</comment>
<feature type="compositionally biased region" description="Basic and acidic residues" evidence="1">
    <location>
        <begin position="30"/>
        <end position="45"/>
    </location>
</feature>
<accession>A0A7C8NDJ6</accession>
<organism evidence="2 3">
    <name type="scientific">Orbilia oligospora</name>
    <name type="common">Nematode-trapping fungus</name>
    <name type="synonym">Arthrobotrys oligospora</name>
    <dbReference type="NCBI Taxonomy" id="2813651"/>
    <lineage>
        <taxon>Eukaryota</taxon>
        <taxon>Fungi</taxon>
        <taxon>Dikarya</taxon>
        <taxon>Ascomycota</taxon>
        <taxon>Pezizomycotina</taxon>
        <taxon>Orbiliomycetes</taxon>
        <taxon>Orbiliales</taxon>
        <taxon>Orbiliaceae</taxon>
        <taxon>Orbilia</taxon>
    </lineage>
</organism>